<accession>A0ABV0PW43</accession>
<evidence type="ECO:0000313" key="2">
    <source>
        <dbReference type="Proteomes" id="UP001476798"/>
    </source>
</evidence>
<name>A0ABV0PW43_9TELE</name>
<gene>
    <name evidence="1" type="ORF">GOODEAATRI_007585</name>
</gene>
<proteinExistence type="predicted"/>
<dbReference type="Proteomes" id="UP001476798">
    <property type="component" value="Unassembled WGS sequence"/>
</dbReference>
<comment type="caution">
    <text evidence="1">The sequence shown here is derived from an EMBL/GenBank/DDBJ whole genome shotgun (WGS) entry which is preliminary data.</text>
</comment>
<dbReference type="EMBL" id="JAHRIO010090347">
    <property type="protein sequence ID" value="MEQ2187730.1"/>
    <property type="molecule type" value="Genomic_DNA"/>
</dbReference>
<protein>
    <submittedName>
        <fullName evidence="1">Uncharacterized protein</fullName>
    </submittedName>
</protein>
<sequence length="121" mass="13209">MMYSAEPFNCKGHTFNCFLKVYLPTDASSSVSVSGLTTFGSLLILSPAMFFCSCQRDIIVELSSGSDNKTPPLYLSFSLCTVNNVIYKATFQARFCKKCPGCTLLLAFESLETPALSKGMN</sequence>
<reference evidence="1 2" key="1">
    <citation type="submission" date="2021-06" db="EMBL/GenBank/DDBJ databases">
        <authorList>
            <person name="Palmer J.M."/>
        </authorList>
    </citation>
    <scope>NUCLEOTIDE SEQUENCE [LARGE SCALE GENOMIC DNA]</scope>
    <source>
        <strain evidence="1 2">GA_2019</strain>
        <tissue evidence="1">Muscle</tissue>
    </source>
</reference>
<keyword evidence="2" id="KW-1185">Reference proteome</keyword>
<organism evidence="1 2">
    <name type="scientific">Goodea atripinnis</name>
    <dbReference type="NCBI Taxonomy" id="208336"/>
    <lineage>
        <taxon>Eukaryota</taxon>
        <taxon>Metazoa</taxon>
        <taxon>Chordata</taxon>
        <taxon>Craniata</taxon>
        <taxon>Vertebrata</taxon>
        <taxon>Euteleostomi</taxon>
        <taxon>Actinopterygii</taxon>
        <taxon>Neopterygii</taxon>
        <taxon>Teleostei</taxon>
        <taxon>Neoteleostei</taxon>
        <taxon>Acanthomorphata</taxon>
        <taxon>Ovalentaria</taxon>
        <taxon>Atherinomorphae</taxon>
        <taxon>Cyprinodontiformes</taxon>
        <taxon>Goodeidae</taxon>
        <taxon>Goodea</taxon>
    </lineage>
</organism>
<evidence type="ECO:0000313" key="1">
    <source>
        <dbReference type="EMBL" id="MEQ2187730.1"/>
    </source>
</evidence>